<sequence>MTSSEDLHYRSELVESLTRLQNIWSDPAFGRRMARVRDHGFSSMEVRVLWTIGSRGPMRGSVLAELIGTGAPTVSKTVAKLEQRGLVVRDRDAHDARAHDVGLTDDGRRLAHELYAAGDDMMDELLAGWDEADIVAFTGYVARLVDRAQSFSDSLDASRPSA</sequence>
<dbReference type="EMBL" id="RZNB01000001">
    <property type="protein sequence ID" value="RWZ53043.1"/>
    <property type="molecule type" value="Genomic_DNA"/>
</dbReference>
<dbReference type="PANTHER" id="PTHR33164">
    <property type="entry name" value="TRANSCRIPTIONAL REGULATOR, MARR FAMILY"/>
    <property type="match status" value="1"/>
</dbReference>
<comment type="caution">
    <text evidence="2">The sequence shown here is derived from an EMBL/GenBank/DDBJ whole genome shotgun (WGS) entry which is preliminary data.</text>
</comment>
<dbReference type="GO" id="GO:0006950">
    <property type="term" value="P:response to stress"/>
    <property type="evidence" value="ECO:0007669"/>
    <property type="project" value="TreeGrafter"/>
</dbReference>
<dbReference type="InterPro" id="IPR039422">
    <property type="entry name" value="MarR/SlyA-like"/>
</dbReference>
<dbReference type="RefSeq" id="WP_128493886.1">
    <property type="nucleotide sequence ID" value="NZ_RZNB01000001.1"/>
</dbReference>
<dbReference type="InterPro" id="IPR036390">
    <property type="entry name" value="WH_DNA-bd_sf"/>
</dbReference>
<evidence type="ECO:0000259" key="1">
    <source>
        <dbReference type="PROSITE" id="PS50995"/>
    </source>
</evidence>
<feature type="domain" description="HTH marR-type" evidence="1">
    <location>
        <begin position="10"/>
        <end position="146"/>
    </location>
</feature>
<dbReference type="PANTHER" id="PTHR33164:SF57">
    <property type="entry name" value="MARR-FAMILY TRANSCRIPTIONAL REGULATOR"/>
    <property type="match status" value="1"/>
</dbReference>
<keyword evidence="3" id="KW-1185">Reference proteome</keyword>
<dbReference type="InterPro" id="IPR000835">
    <property type="entry name" value="HTH_MarR-typ"/>
</dbReference>
<dbReference type="Proteomes" id="UP000288547">
    <property type="component" value="Unassembled WGS sequence"/>
</dbReference>
<dbReference type="Gene3D" id="1.10.10.10">
    <property type="entry name" value="Winged helix-like DNA-binding domain superfamily/Winged helix DNA-binding domain"/>
    <property type="match status" value="1"/>
</dbReference>
<dbReference type="InterPro" id="IPR036388">
    <property type="entry name" value="WH-like_DNA-bd_sf"/>
</dbReference>
<accession>A0A3S3ZDE1</accession>
<protein>
    <submittedName>
        <fullName evidence="2">MarR family transcriptional regulator</fullName>
    </submittedName>
</protein>
<proteinExistence type="predicted"/>
<organism evidence="2 3">
    <name type="scientific">Labedella phragmitis</name>
    <dbReference type="NCBI Taxonomy" id="2498849"/>
    <lineage>
        <taxon>Bacteria</taxon>
        <taxon>Bacillati</taxon>
        <taxon>Actinomycetota</taxon>
        <taxon>Actinomycetes</taxon>
        <taxon>Micrococcales</taxon>
        <taxon>Microbacteriaceae</taxon>
        <taxon>Labedella</taxon>
    </lineage>
</organism>
<dbReference type="PROSITE" id="PS50995">
    <property type="entry name" value="HTH_MARR_2"/>
    <property type="match status" value="1"/>
</dbReference>
<dbReference type="SUPFAM" id="SSF46785">
    <property type="entry name" value="Winged helix' DNA-binding domain"/>
    <property type="match status" value="1"/>
</dbReference>
<evidence type="ECO:0000313" key="3">
    <source>
        <dbReference type="Proteomes" id="UP000288547"/>
    </source>
</evidence>
<evidence type="ECO:0000313" key="2">
    <source>
        <dbReference type="EMBL" id="RWZ53043.1"/>
    </source>
</evidence>
<gene>
    <name evidence="2" type="ORF">ELQ90_03700</name>
</gene>
<dbReference type="SMART" id="SM00347">
    <property type="entry name" value="HTH_MARR"/>
    <property type="match status" value="1"/>
</dbReference>
<reference evidence="2 3" key="1">
    <citation type="submission" date="2018-12" db="EMBL/GenBank/DDBJ databases">
        <authorList>
            <person name="Li F."/>
        </authorList>
    </citation>
    <scope>NUCLEOTIDE SEQUENCE [LARGE SCALE GENOMIC DNA]</scope>
    <source>
        <strain evidence="2 3">11W25H-1</strain>
    </source>
</reference>
<dbReference type="OrthoDB" id="9155413at2"/>
<dbReference type="GO" id="GO:0003700">
    <property type="term" value="F:DNA-binding transcription factor activity"/>
    <property type="evidence" value="ECO:0007669"/>
    <property type="project" value="InterPro"/>
</dbReference>
<name>A0A3S3ZDE1_9MICO</name>
<dbReference type="Pfam" id="PF12802">
    <property type="entry name" value="MarR_2"/>
    <property type="match status" value="1"/>
</dbReference>
<dbReference type="AlphaFoldDB" id="A0A3S3ZDE1"/>